<name>A0A9W6YTS2_AMBMO</name>
<evidence type="ECO:0000259" key="2">
    <source>
        <dbReference type="Pfam" id="PF16507"/>
    </source>
</evidence>
<evidence type="ECO:0000256" key="1">
    <source>
        <dbReference type="SAM" id="MobiDB-lite"/>
    </source>
</evidence>
<keyword evidence="4" id="KW-1185">Reference proteome</keyword>
<comment type="caution">
    <text evidence="3">The sequence shown here is derived from an EMBL/GenBank/DDBJ whole genome shotgun (WGS) entry which is preliminary data.</text>
</comment>
<evidence type="ECO:0000313" key="3">
    <source>
        <dbReference type="EMBL" id="GMG22047.1"/>
    </source>
</evidence>
<gene>
    <name evidence="3" type="ORF">Amon01_000245900</name>
</gene>
<dbReference type="GO" id="GO:0070628">
    <property type="term" value="F:proteasome binding"/>
    <property type="evidence" value="ECO:0007669"/>
    <property type="project" value="InterPro"/>
</dbReference>
<evidence type="ECO:0000313" key="4">
    <source>
        <dbReference type="Proteomes" id="UP001165063"/>
    </source>
</evidence>
<protein>
    <submittedName>
        <fullName evidence="3">Unnamed protein product</fullName>
    </submittedName>
</protein>
<dbReference type="GO" id="GO:0005634">
    <property type="term" value="C:nucleus"/>
    <property type="evidence" value="ECO:0007669"/>
    <property type="project" value="TreeGrafter"/>
</dbReference>
<dbReference type="InterPro" id="IPR032430">
    <property type="entry name" value="Blm10_mid"/>
</dbReference>
<dbReference type="PANTHER" id="PTHR32170:SF3">
    <property type="entry name" value="PROTEASOME ACTIVATOR COMPLEX SUBUNIT 4"/>
    <property type="match status" value="1"/>
</dbReference>
<feature type="domain" description="Proteasome activator Blm10 middle HEAT repeats region" evidence="2">
    <location>
        <begin position="154"/>
        <end position="702"/>
    </location>
</feature>
<feature type="region of interest" description="Disordered" evidence="1">
    <location>
        <begin position="746"/>
        <end position="773"/>
    </location>
</feature>
<sequence>MEKIMNKYTNQTIGTSFLQMAVMLPMNLKKPIVSADGTVSYDKSDTRHYLPILFSCWTTQRSNKEISCVLVVILNIAEAVLKKMAKNPEIAIMGKYGIFTQDQFNLLINQLLMTSKITHKDDKQSKYVKLIIQLIVCSMTSEHALDKFGIMDMLQTYANAVQTLVHPSNNGGWSTILSQAIKTLALTYHERLMDESKDRNLVSSISDDYSTLPDNVKLNDKVTAEFIKMMKPLIHLGVQAKSNSYRKRYVKALETLCFIHPKLILDDVLLDIYSSFESVNSTHRINVVLRELIVLVRFMADNPVYRVHIPRLLSMLLPGIDSNDPEKTILTMQFVKSVSAVVPVVDLTEGLGDGGLLAVDFTQQHLSYLEALFYKSSPNENVTVYGSDVPDHFEYDPEFELEALKSSSSSFQQFIKNFCQNCFKYLEYSPSVEGDEGIESRASMLMSQVFDSLIESVSDELFEIIANEFYTYITENVKHLVAIIFTNIAELIVRRDPKKQFPKLYNYLFPQVKLEIEQGAGTSRTQEILSKDARLIWHYKLLCGTVLGGGVEIIPYIPEIQTLIVTSFPKLRGEATFTTGMLLNSMLSTLTLTRMMERRLISPDWLAKNGGKVTAACWGGFQFDPYRFNPDNLSFDWYQPSESTVETSVNLFADMAEYSLQYITGFINSFDPKEEISLEHSDLLGFHLIVLDNLLNGVCTLFDPNFKVEDVHKQPKNSLFSINNASTASLVSLRSESPAPLELSALSHRQSSNAEPFKRPTTPLKDDFGDHKRPVSEDQDIIMADDELAKEITKAEKMETTPSVDINFMVPDSEVPSGLVTPSLGGGFDAVDPSLTNRSSSLYQFGYFYDRSKLINLMDSTYLKLHKTREEIGKKLHDLLGCVKRQDGNLELIGHLVQCISGWLKNVGYFSSNNPVYIDNLHMTDLLDLFYLNCPYTRTIIGSRAIVYHCNRMAFSRSTRLPTATDKVLIKDLVSMSASSYRITSYHAASILISVLNKVLNCSGLVFTIFKDWETALANNDNEKLKNVLRFFHSRKFRGLPVRTYHFLSKYENLLTRSIELDEPEVNSLALKLYGYIKRYVKIPKSVCILDTKVIEVIRPPDNDVDTKIEALKLAKTTKKKAMFALISKTQDLVLKRASSGKLHWKQMLKALDLLTFFQSDLEINLDSSILSLLASSVNGVHPAISKKCVIWMATILDRVESKGLFNYDLVNYFSVQPHQSDISLLTDVMGPGVTQEEFFEELKNFENPKFFIDAKFWVPTMSWSNQIKVMNGYVPKTLGFNKADDKAIRSFGEIISKDWLLEMITLHIEESESNTAFLPGLVYFMSSIALLSIYGYTPKFKYFDFLEIVDKVYKKDEKQTHVAITEIFCALLLVGKRNPSHQKEIDERIAEKLEVIFSSEITQSSLNIWKIFSWWLPSHFDLRRVPKITSAICDFDIEREGRISPFIISSRITLLKSYMSASLNRFHKFDEITEKLFEGLSHPYQIVAEVSASALFDILLFTSSATHSSFEEFDQESVSSNDGLGVFPYKLPASFDRLFAQYVDRMLELLPTVEGLSPQETATSEFMYSVRGFQLLYVFILKTPHGSLIVPYIDRIISLCFKLDSMKDACQLAGINQLALLYLTSSIRFSPEDTVKFIDSICSDHGLEQPTLVQATQLVYTDYAYYLVRYLTITPEQRLRLVKKFIDLLHSPHLAVRERAATYFSSIIHSYVSSDSEQLILDCLKDFKKSLKKLKPSRGKKRVKKLTVNDTNAIHGATLGLGALVEAFPYTTPPPKWLPGIP</sequence>
<dbReference type="Pfam" id="PF16507">
    <property type="entry name" value="HEAT_PSME4_mid"/>
    <property type="match status" value="1"/>
</dbReference>
<accession>A0A9W6YTS2</accession>
<dbReference type="GO" id="GO:0005829">
    <property type="term" value="C:cytosol"/>
    <property type="evidence" value="ECO:0007669"/>
    <property type="project" value="TreeGrafter"/>
</dbReference>
<proteinExistence type="predicted"/>
<dbReference type="EMBL" id="BSXU01000895">
    <property type="protein sequence ID" value="GMG22047.1"/>
    <property type="molecule type" value="Genomic_DNA"/>
</dbReference>
<dbReference type="PANTHER" id="PTHR32170">
    <property type="entry name" value="PROTEASOME ACTIVATOR COMPLEX SUBUNIT 4"/>
    <property type="match status" value="1"/>
</dbReference>
<dbReference type="InterPro" id="IPR016024">
    <property type="entry name" value="ARM-type_fold"/>
</dbReference>
<dbReference type="SUPFAM" id="SSF48371">
    <property type="entry name" value="ARM repeat"/>
    <property type="match status" value="1"/>
</dbReference>
<dbReference type="Proteomes" id="UP001165063">
    <property type="component" value="Unassembled WGS sequence"/>
</dbReference>
<reference evidence="3" key="1">
    <citation type="submission" date="2023-04" db="EMBL/GenBank/DDBJ databases">
        <title>Ambrosiozyma monospora NBRC 1965.</title>
        <authorList>
            <person name="Ichikawa N."/>
            <person name="Sato H."/>
            <person name="Tonouchi N."/>
        </authorList>
    </citation>
    <scope>NUCLEOTIDE SEQUENCE</scope>
    <source>
        <strain evidence="3">NBRC 1965</strain>
    </source>
</reference>
<dbReference type="GO" id="GO:0016504">
    <property type="term" value="F:peptidase activator activity"/>
    <property type="evidence" value="ECO:0007669"/>
    <property type="project" value="InterPro"/>
</dbReference>
<dbReference type="OrthoDB" id="17907at2759"/>
<feature type="compositionally biased region" description="Basic and acidic residues" evidence="1">
    <location>
        <begin position="764"/>
        <end position="773"/>
    </location>
</feature>
<organism evidence="3 4">
    <name type="scientific">Ambrosiozyma monospora</name>
    <name type="common">Yeast</name>
    <name type="synonym">Endomycopsis monosporus</name>
    <dbReference type="NCBI Taxonomy" id="43982"/>
    <lineage>
        <taxon>Eukaryota</taxon>
        <taxon>Fungi</taxon>
        <taxon>Dikarya</taxon>
        <taxon>Ascomycota</taxon>
        <taxon>Saccharomycotina</taxon>
        <taxon>Pichiomycetes</taxon>
        <taxon>Pichiales</taxon>
        <taxon>Pichiaceae</taxon>
        <taxon>Ambrosiozyma</taxon>
    </lineage>
</organism>
<dbReference type="InterPro" id="IPR035309">
    <property type="entry name" value="PSME4"/>
</dbReference>
<dbReference type="GO" id="GO:0010499">
    <property type="term" value="P:proteasomal ubiquitin-independent protein catabolic process"/>
    <property type="evidence" value="ECO:0007669"/>
    <property type="project" value="TreeGrafter"/>
</dbReference>